<dbReference type="Gene3D" id="1.10.1740.10">
    <property type="match status" value="1"/>
</dbReference>
<evidence type="ECO:0000313" key="9">
    <source>
        <dbReference type="Proteomes" id="UP001056937"/>
    </source>
</evidence>
<evidence type="ECO:0000256" key="2">
    <source>
        <dbReference type="ARBA" id="ARBA00023015"/>
    </source>
</evidence>
<name>A0ABY4XCP6_9SPHN</name>
<dbReference type="InterPro" id="IPR013324">
    <property type="entry name" value="RNA_pol_sigma_r3/r4-like"/>
</dbReference>
<dbReference type="InterPro" id="IPR039425">
    <property type="entry name" value="RNA_pol_sigma-70-like"/>
</dbReference>
<keyword evidence="3" id="KW-0731">Sigma factor</keyword>
<accession>A0ABY4XCP6</accession>
<keyword evidence="9" id="KW-1185">Reference proteome</keyword>
<reference evidence="8" key="1">
    <citation type="journal article" date="2022" name="Toxins">
        <title>Genomic Analysis of Sphingopyxis sp. USTB-05 for Biodegrading Cyanobacterial Hepatotoxins.</title>
        <authorList>
            <person name="Liu C."/>
            <person name="Xu Q."/>
            <person name="Zhao Z."/>
            <person name="Zhang H."/>
            <person name="Liu X."/>
            <person name="Yin C."/>
            <person name="Liu Y."/>
            <person name="Yan H."/>
        </authorList>
    </citation>
    <scope>NUCLEOTIDE SEQUENCE</scope>
    <source>
        <strain evidence="8">NBD5</strain>
    </source>
</reference>
<evidence type="ECO:0000313" key="8">
    <source>
        <dbReference type="EMBL" id="USI74670.1"/>
    </source>
</evidence>
<dbReference type="InterPro" id="IPR036388">
    <property type="entry name" value="WH-like_DNA-bd_sf"/>
</dbReference>
<dbReference type="InterPro" id="IPR014284">
    <property type="entry name" value="RNA_pol_sigma-70_dom"/>
</dbReference>
<evidence type="ECO:0000256" key="3">
    <source>
        <dbReference type="ARBA" id="ARBA00023082"/>
    </source>
</evidence>
<dbReference type="InterPro" id="IPR013325">
    <property type="entry name" value="RNA_pol_sigma_r2"/>
</dbReference>
<dbReference type="Pfam" id="PF04542">
    <property type="entry name" value="Sigma70_r2"/>
    <property type="match status" value="1"/>
</dbReference>
<dbReference type="SUPFAM" id="SSF88946">
    <property type="entry name" value="Sigma2 domain of RNA polymerase sigma factors"/>
    <property type="match status" value="1"/>
</dbReference>
<dbReference type="RefSeq" id="WP_252168482.1">
    <property type="nucleotide sequence ID" value="NZ_CP084931.1"/>
</dbReference>
<dbReference type="InterPro" id="IPR007627">
    <property type="entry name" value="RNA_pol_sigma70_r2"/>
</dbReference>
<keyword evidence="2" id="KW-0805">Transcription regulation</keyword>
<comment type="similarity">
    <text evidence="1">Belongs to the sigma-70 factor family. ECF subfamily.</text>
</comment>
<sequence length="218" mass="24934">MALRNLLEIGSALKRPLTEKVSLERARWFDRHILPHEPCLCAWLRRRRLDPHEVSDVVQESYAILAARERLDDLHTPRAYLFRIAHSLVLRDERRARIVPFESLESVVAAEPVDALSPERIAVARDEVRRLAIVLRAMPARVRAAFVMRRVHGLSQREIAERMRISESTVEKHIAKGVSLVMEWSERQGGDRGSGSYKRKSIGNGRLNAGSRSAKHDQ</sequence>
<feature type="domain" description="RNA polymerase sigma factor 70 region 4 type 2" evidence="7">
    <location>
        <begin position="135"/>
        <end position="177"/>
    </location>
</feature>
<dbReference type="PANTHER" id="PTHR43133">
    <property type="entry name" value="RNA POLYMERASE ECF-TYPE SIGMA FACTO"/>
    <property type="match status" value="1"/>
</dbReference>
<dbReference type="SUPFAM" id="SSF88659">
    <property type="entry name" value="Sigma3 and sigma4 domains of RNA polymerase sigma factors"/>
    <property type="match status" value="1"/>
</dbReference>
<evidence type="ECO:0000256" key="1">
    <source>
        <dbReference type="ARBA" id="ARBA00010641"/>
    </source>
</evidence>
<evidence type="ECO:0000256" key="4">
    <source>
        <dbReference type="ARBA" id="ARBA00023163"/>
    </source>
</evidence>
<feature type="region of interest" description="Disordered" evidence="5">
    <location>
        <begin position="186"/>
        <end position="218"/>
    </location>
</feature>
<dbReference type="PANTHER" id="PTHR43133:SF63">
    <property type="entry name" value="RNA POLYMERASE SIGMA FACTOR FECI-RELATED"/>
    <property type="match status" value="1"/>
</dbReference>
<feature type="domain" description="RNA polymerase sigma-70 region 2" evidence="6">
    <location>
        <begin position="36"/>
        <end position="96"/>
    </location>
</feature>
<dbReference type="Pfam" id="PF08281">
    <property type="entry name" value="Sigma70_r4_2"/>
    <property type="match status" value="1"/>
</dbReference>
<organism evidence="8 9">
    <name type="scientific">Sphingomonas morindae</name>
    <dbReference type="NCBI Taxonomy" id="1541170"/>
    <lineage>
        <taxon>Bacteria</taxon>
        <taxon>Pseudomonadati</taxon>
        <taxon>Pseudomonadota</taxon>
        <taxon>Alphaproteobacteria</taxon>
        <taxon>Sphingomonadales</taxon>
        <taxon>Sphingomonadaceae</taxon>
        <taxon>Sphingomonas</taxon>
    </lineage>
</organism>
<evidence type="ECO:0000259" key="7">
    <source>
        <dbReference type="Pfam" id="PF08281"/>
    </source>
</evidence>
<protein>
    <submittedName>
        <fullName evidence="8">RNA polymerase sigma factor</fullName>
    </submittedName>
</protein>
<proteinExistence type="inferred from homology"/>
<evidence type="ECO:0000259" key="6">
    <source>
        <dbReference type="Pfam" id="PF04542"/>
    </source>
</evidence>
<dbReference type="Proteomes" id="UP001056937">
    <property type="component" value="Chromosome 2"/>
</dbReference>
<keyword evidence="4" id="KW-0804">Transcription</keyword>
<evidence type="ECO:0000256" key="5">
    <source>
        <dbReference type="SAM" id="MobiDB-lite"/>
    </source>
</evidence>
<dbReference type="InterPro" id="IPR013249">
    <property type="entry name" value="RNA_pol_sigma70_r4_t2"/>
</dbReference>
<dbReference type="NCBIfam" id="TIGR02937">
    <property type="entry name" value="sigma70-ECF"/>
    <property type="match status" value="1"/>
</dbReference>
<dbReference type="Gene3D" id="1.10.10.10">
    <property type="entry name" value="Winged helix-like DNA-binding domain superfamily/Winged helix DNA-binding domain"/>
    <property type="match status" value="1"/>
</dbReference>
<gene>
    <name evidence="8" type="ORF">LHA26_18135</name>
</gene>
<dbReference type="EMBL" id="CP084931">
    <property type="protein sequence ID" value="USI74670.1"/>
    <property type="molecule type" value="Genomic_DNA"/>
</dbReference>